<evidence type="ECO:0000256" key="2">
    <source>
        <dbReference type="SAM" id="Phobius"/>
    </source>
</evidence>
<feature type="compositionally biased region" description="Polar residues" evidence="1">
    <location>
        <begin position="147"/>
        <end position="156"/>
    </location>
</feature>
<reference evidence="4" key="1">
    <citation type="submission" date="2025-08" db="UniProtKB">
        <authorList>
            <consortium name="RefSeq"/>
        </authorList>
    </citation>
    <scope>IDENTIFICATION</scope>
</reference>
<evidence type="ECO:0000256" key="1">
    <source>
        <dbReference type="SAM" id="MobiDB-lite"/>
    </source>
</evidence>
<name>A0AAJ7W2G5_CEPCN</name>
<feature type="compositionally biased region" description="Basic and acidic residues" evidence="1">
    <location>
        <begin position="157"/>
        <end position="167"/>
    </location>
</feature>
<keyword evidence="2" id="KW-0472">Membrane</keyword>
<evidence type="ECO:0000313" key="3">
    <source>
        <dbReference type="Proteomes" id="UP000694920"/>
    </source>
</evidence>
<keyword evidence="2" id="KW-0812">Transmembrane</keyword>
<feature type="region of interest" description="Disordered" evidence="1">
    <location>
        <begin position="505"/>
        <end position="538"/>
    </location>
</feature>
<sequence length="938" mass="106581">MEFHKINSSIIYSDMCDSFEMACHDDTSALRLNIKETTKLSVNSENLLPTPQKFTVGSLRLPADPSWPKIPRRKLADDVGDIIEPPCVVALTGTPRKSRTIVRPHSQSTRVNNLEESLHRPQKIPTLMHQQKRRPGCLDPRFKRVTSVKSQMTSTDPSERDNEKPTELSRSALVIPSQSKSMTEKIEKTVPEKDTNTPQVTQREAEKPGEIKGMESIGIQTCCNLIDGIDIKVQSEANEMVKDIRNSNDIKILEHSSPRKDYYSEKLETKLIDPQIPRHDRNTINLIENDNSKVSQKEDKLYREVKNNDQLECIVVPKDNGISNSKTVQNVSSTLISSDAPQQYSQGKNGQFLLMVEKKVQPTSASNMQLGFSSVPNCQYMTQCYNVQVPVLSYQNVPVQISTQSQAKVDIPPKSLQTASSLPLNQKLNNIDNTEENVSCQSFSYDPEVSGDLHFQTAENNKLSTEMAKYEVETADSELCSPDTPKGQIRKSAFKECKLNESNKNALDQETTDSEVYTQHNEKHKTPSRDNHVGPTKRQQLLSHSEMQCGQIRKTAAAHLKKASSYVTKSEEPLIADSDSNIVCPGYHQCSKRKHTNHYLQKMVDENKELSHNMEKAIKTVDTSCITRNVKRICCGKEYQRSMHDAKRTQEIEGYEKQHIEQDKLPRTSLDMPFEQSTAIPAKTQELLNKSYWDYYNKLKSHKLNNGETAEQQYFCQIAMGAPQIKKRKAEDLDCQSCEEQLAISSPEIRTLEQCSVLSSMINKTLDSTLQHSTDTIQTKQLYINGNMKSSSDPTAGTHSAVIKKITSGEPNDFYEESLLSSSFLNKFEHKREKYMDKRLLKLKTIIFFGCMMYAIIVFLPMIYDYFFYDEYDTYEDLSYVELTLDYVLSSFKEAFGGFFDSMNKIFLRPFFVISSISVGSATTLANIIASIFLPRRL</sequence>
<evidence type="ECO:0000313" key="4">
    <source>
        <dbReference type="RefSeq" id="XP_024942064.1"/>
    </source>
</evidence>
<feature type="region of interest" description="Disordered" evidence="1">
    <location>
        <begin position="144"/>
        <end position="207"/>
    </location>
</feature>
<gene>
    <name evidence="4" type="primary">LOC107269000</name>
</gene>
<keyword evidence="3" id="KW-1185">Reference proteome</keyword>
<dbReference type="GeneID" id="107269000"/>
<accession>A0AAJ7W2G5</accession>
<feature type="compositionally biased region" description="Basic and acidic residues" evidence="1">
    <location>
        <begin position="182"/>
        <end position="195"/>
    </location>
</feature>
<protein>
    <submittedName>
        <fullName evidence="4">Uncharacterized protein LOC107269000 isoform X1</fullName>
    </submittedName>
</protein>
<feature type="transmembrane region" description="Helical" evidence="2">
    <location>
        <begin position="911"/>
        <end position="934"/>
    </location>
</feature>
<keyword evidence="2" id="KW-1133">Transmembrane helix</keyword>
<dbReference type="RefSeq" id="XP_024942064.1">
    <property type="nucleotide sequence ID" value="XM_025086296.1"/>
</dbReference>
<feature type="compositionally biased region" description="Basic and acidic residues" evidence="1">
    <location>
        <begin position="520"/>
        <end position="532"/>
    </location>
</feature>
<dbReference type="AlphaFoldDB" id="A0AAJ7W2G5"/>
<proteinExistence type="predicted"/>
<dbReference type="Proteomes" id="UP000694920">
    <property type="component" value="Unplaced"/>
</dbReference>
<organism evidence="3 4">
    <name type="scientific">Cephus cinctus</name>
    <name type="common">Wheat stem sawfly</name>
    <dbReference type="NCBI Taxonomy" id="211228"/>
    <lineage>
        <taxon>Eukaryota</taxon>
        <taxon>Metazoa</taxon>
        <taxon>Ecdysozoa</taxon>
        <taxon>Arthropoda</taxon>
        <taxon>Hexapoda</taxon>
        <taxon>Insecta</taxon>
        <taxon>Pterygota</taxon>
        <taxon>Neoptera</taxon>
        <taxon>Endopterygota</taxon>
        <taxon>Hymenoptera</taxon>
        <taxon>Cephoidea</taxon>
        <taxon>Cephidae</taxon>
        <taxon>Cephus</taxon>
    </lineage>
</organism>
<feature type="compositionally biased region" description="Polar residues" evidence="1">
    <location>
        <begin position="505"/>
        <end position="519"/>
    </location>
</feature>
<feature type="transmembrane region" description="Helical" evidence="2">
    <location>
        <begin position="841"/>
        <end position="864"/>
    </location>
</feature>